<dbReference type="SUPFAM" id="SSF140996">
    <property type="entry name" value="Hermes dimerisation domain"/>
    <property type="match status" value="1"/>
</dbReference>
<keyword evidence="10" id="KW-1185">Reference proteome</keyword>
<evidence type="ECO:0000256" key="2">
    <source>
        <dbReference type="ARBA" id="ARBA00022723"/>
    </source>
</evidence>
<dbReference type="InterPro" id="IPR012337">
    <property type="entry name" value="RNaseH-like_sf"/>
</dbReference>
<protein>
    <recommendedName>
        <fullName evidence="8">HAT C-terminal dimerisation domain-containing protein</fullName>
    </recommendedName>
</protein>
<dbReference type="GO" id="GO:0005634">
    <property type="term" value="C:nucleus"/>
    <property type="evidence" value="ECO:0007669"/>
    <property type="project" value="UniProtKB-SubCell"/>
</dbReference>
<feature type="domain" description="HAT C-terminal dimerisation" evidence="8">
    <location>
        <begin position="684"/>
        <end position="742"/>
    </location>
</feature>
<keyword evidence="4" id="KW-0862">Zinc</keyword>
<feature type="compositionally biased region" description="Acidic residues" evidence="7">
    <location>
        <begin position="23"/>
        <end position="35"/>
    </location>
</feature>
<sequence length="745" mass="85202">EVEDEETVPHNSSHNRRSSSGLDVDEEQLSDDSDIQEVSAAAVAVSNNEAKAEAELERLKKRWNASIYAFFKLTPTIEYSKDGDTIHVFECKAPNCRGRSKFVRRNLGTSDATSTGNLKKHAVLCWGKEVVEAAGDAKSVHEAREVLDGLDQKKTTHERSLVLEFERIGKGKVRYSTRPPSKMEIRAGHVRWMAVSKRSFSLAEDEGYHFLMKTGRPEHYIPSYRTISRDICKVFLHCWEKIARVLQEHNGMLNLATDAWTSPNHRALVAVTVHLEKKGTETGLLLDIIEVAESHTGRALAAAFAKIVEDFGIAEKVLSITCDNASANDRMIDELPTLLTEFSGETSRTRCFAHIINLVAKSIITQFDLPKRKRHHNDEHEVEGLEDELQDLDSLAGDIDFEEREEHLEIQRAEGEGDNEDGWVDEQLLPACRVLTKLCKVSFAIKNSSTKLLPHWRSICKEQGLAEHVMPRDVRTRWNSTYDMLAFAVDYQVVLDKITDERSSNLQDYELDKKEWRLAGELRDILSIFKDATLFFSRDTVPNLTMVIPAMDHIDEVLAMYIASPKYSQAIWSALSVGKCTLNRYYSKTDFSETYRIAMVLHPRYKLAYFRQTNWPEEWIKTAETMVRTNYDRKYKHITEDTAPLEINENDMNAATTLKSSKSLNIFDNLPAFALPTTDLTVDEVTRYLQTETVMHETDPLRWWYERQHLYPGLSRMAQDYLSIPAMSVDVERIFSGGRMLLSYL</sequence>
<evidence type="ECO:0000256" key="1">
    <source>
        <dbReference type="ARBA" id="ARBA00004123"/>
    </source>
</evidence>
<dbReference type="HOGENOM" id="CLU_009123_12_4_1"/>
<evidence type="ECO:0000313" key="9">
    <source>
        <dbReference type="EMBL" id="KIL55138.1"/>
    </source>
</evidence>
<comment type="subcellular location">
    <subcellularLocation>
        <location evidence="1">Nucleus</location>
    </subcellularLocation>
</comment>
<feature type="region of interest" description="Disordered" evidence="7">
    <location>
        <begin position="1"/>
        <end position="36"/>
    </location>
</feature>
<evidence type="ECO:0000256" key="4">
    <source>
        <dbReference type="ARBA" id="ARBA00022833"/>
    </source>
</evidence>
<gene>
    <name evidence="9" type="ORF">M378DRAFT_18219</name>
</gene>
<dbReference type="PANTHER" id="PTHR46481:SF10">
    <property type="entry name" value="ZINC FINGER BED DOMAIN-CONTAINING PROTEIN 39"/>
    <property type="match status" value="1"/>
</dbReference>
<dbReference type="Proteomes" id="UP000054549">
    <property type="component" value="Unassembled WGS sequence"/>
</dbReference>
<keyword evidence="6" id="KW-0175">Coiled coil</keyword>
<organism evidence="9 10">
    <name type="scientific">Amanita muscaria (strain Koide BX008)</name>
    <dbReference type="NCBI Taxonomy" id="946122"/>
    <lineage>
        <taxon>Eukaryota</taxon>
        <taxon>Fungi</taxon>
        <taxon>Dikarya</taxon>
        <taxon>Basidiomycota</taxon>
        <taxon>Agaricomycotina</taxon>
        <taxon>Agaricomycetes</taxon>
        <taxon>Agaricomycetidae</taxon>
        <taxon>Agaricales</taxon>
        <taxon>Pluteineae</taxon>
        <taxon>Amanitaceae</taxon>
        <taxon>Amanita</taxon>
    </lineage>
</organism>
<dbReference type="AlphaFoldDB" id="A0A0C2WGB6"/>
<reference evidence="9 10" key="1">
    <citation type="submission" date="2014-04" db="EMBL/GenBank/DDBJ databases">
        <title>Evolutionary Origins and Diversification of the Mycorrhizal Mutualists.</title>
        <authorList>
            <consortium name="DOE Joint Genome Institute"/>
            <consortium name="Mycorrhizal Genomics Consortium"/>
            <person name="Kohler A."/>
            <person name="Kuo A."/>
            <person name="Nagy L.G."/>
            <person name="Floudas D."/>
            <person name="Copeland A."/>
            <person name="Barry K.W."/>
            <person name="Cichocki N."/>
            <person name="Veneault-Fourrey C."/>
            <person name="LaButti K."/>
            <person name="Lindquist E.A."/>
            <person name="Lipzen A."/>
            <person name="Lundell T."/>
            <person name="Morin E."/>
            <person name="Murat C."/>
            <person name="Riley R."/>
            <person name="Ohm R."/>
            <person name="Sun H."/>
            <person name="Tunlid A."/>
            <person name="Henrissat B."/>
            <person name="Grigoriev I.V."/>
            <person name="Hibbett D.S."/>
            <person name="Martin F."/>
        </authorList>
    </citation>
    <scope>NUCLEOTIDE SEQUENCE [LARGE SCALE GENOMIC DNA]</scope>
    <source>
        <strain evidence="9 10">Koide BX008</strain>
    </source>
</reference>
<keyword evidence="2" id="KW-0479">Metal-binding</keyword>
<dbReference type="GO" id="GO:0046983">
    <property type="term" value="F:protein dimerization activity"/>
    <property type="evidence" value="ECO:0007669"/>
    <property type="project" value="InterPro"/>
</dbReference>
<dbReference type="EMBL" id="KN818562">
    <property type="protein sequence ID" value="KIL55138.1"/>
    <property type="molecule type" value="Genomic_DNA"/>
</dbReference>
<dbReference type="OrthoDB" id="2677917at2759"/>
<dbReference type="PANTHER" id="PTHR46481">
    <property type="entry name" value="ZINC FINGER BED DOMAIN-CONTAINING PROTEIN 4"/>
    <property type="match status" value="1"/>
</dbReference>
<name>A0A0C2WGB6_AMAMK</name>
<dbReference type="GO" id="GO:0008270">
    <property type="term" value="F:zinc ion binding"/>
    <property type="evidence" value="ECO:0007669"/>
    <property type="project" value="UniProtKB-KW"/>
</dbReference>
<evidence type="ECO:0000256" key="3">
    <source>
        <dbReference type="ARBA" id="ARBA00022771"/>
    </source>
</evidence>
<dbReference type="Pfam" id="PF05699">
    <property type="entry name" value="Dimer_Tnp_hAT"/>
    <property type="match status" value="1"/>
</dbReference>
<feature type="non-terminal residue" evidence="9">
    <location>
        <position position="1"/>
    </location>
</feature>
<evidence type="ECO:0000259" key="8">
    <source>
        <dbReference type="Pfam" id="PF05699"/>
    </source>
</evidence>
<evidence type="ECO:0000256" key="5">
    <source>
        <dbReference type="ARBA" id="ARBA00023242"/>
    </source>
</evidence>
<evidence type="ECO:0000256" key="6">
    <source>
        <dbReference type="SAM" id="Coils"/>
    </source>
</evidence>
<dbReference type="InParanoid" id="A0A0C2WGB6"/>
<proteinExistence type="predicted"/>
<dbReference type="SUPFAM" id="SSF53098">
    <property type="entry name" value="Ribonuclease H-like"/>
    <property type="match status" value="1"/>
</dbReference>
<evidence type="ECO:0000313" key="10">
    <source>
        <dbReference type="Proteomes" id="UP000054549"/>
    </source>
</evidence>
<keyword evidence="3" id="KW-0863">Zinc-finger</keyword>
<keyword evidence="5" id="KW-0539">Nucleus</keyword>
<accession>A0A0C2WGB6</accession>
<feature type="coiled-coil region" evidence="6">
    <location>
        <begin position="375"/>
        <end position="405"/>
    </location>
</feature>
<dbReference type="InterPro" id="IPR008906">
    <property type="entry name" value="HATC_C_dom"/>
</dbReference>
<evidence type="ECO:0000256" key="7">
    <source>
        <dbReference type="SAM" id="MobiDB-lite"/>
    </source>
</evidence>
<dbReference type="InterPro" id="IPR052035">
    <property type="entry name" value="ZnF_BED_domain_contain"/>
</dbReference>